<accession>A0ACB7T740</accession>
<sequence length="622" mass="70086">MTFAVTTVSVAIAMKDRLPVPHSRMTAMVPDYPAAMMTTAFCGLIPQEEPYTETIRDAHYLYVATLMKSVDFRLRAKSNREVLNSFEGLSLAVERNHPLTQAQRFSFLEMWGILVGGACSEAVTNAAELFQKEYRRPTPGTYGNPDSQRLPLKPPTSSPSGIFRQIIELPYYLSSTGGFCYDRDKTDSSAAESLYGYDDFDANECLRTFNSMVQRSQRSSVCQQDAAEMAVMYLVRGTSILALRTTCGDKIAASIHVLMNIYELGLSRQPKGVLTLARVCMTFAVTTVSVAITMKDRLPVPHSRMTAMVSDYPAAMMTTAFCGLIPQGEAYTETIRDAHYLYVATLMKSIDFLLQSKSNWEQIIQLIVYRGSSATSWEEFEERFAFLEHLGKQVDAFASTPRLIMTHIRPGKLATIPEAKYIYVARNPWDVCSSLYNLHLKLVERADRMSVEDYVSTFLDGNVAIGPYFKHVNAGYVRRNEPNFFFVTYEEMKKDCGGLLLRLADFLGGDHAEWLRSDPVLSDVIRKCSASYTRTLFNVPKDKFLEMAFKNPNISREAALRRTVDMEDTVTAVRKANIGDWRETFSKTALRLTLDKINSTPQAKSVKELWGDIYDQVICLSS</sequence>
<gene>
    <name evidence="1" type="ORF">HPB50_000947</name>
</gene>
<name>A0ACB7T740_HYAAI</name>
<keyword evidence="2" id="KW-1185">Reference proteome</keyword>
<dbReference type="EMBL" id="CM023490">
    <property type="protein sequence ID" value="KAH6942102.1"/>
    <property type="molecule type" value="Genomic_DNA"/>
</dbReference>
<organism evidence="1 2">
    <name type="scientific">Hyalomma asiaticum</name>
    <name type="common">Tick</name>
    <dbReference type="NCBI Taxonomy" id="266040"/>
    <lineage>
        <taxon>Eukaryota</taxon>
        <taxon>Metazoa</taxon>
        <taxon>Ecdysozoa</taxon>
        <taxon>Arthropoda</taxon>
        <taxon>Chelicerata</taxon>
        <taxon>Arachnida</taxon>
        <taxon>Acari</taxon>
        <taxon>Parasitiformes</taxon>
        <taxon>Ixodida</taxon>
        <taxon>Ixodoidea</taxon>
        <taxon>Ixodidae</taxon>
        <taxon>Hyalomminae</taxon>
        <taxon>Hyalomma</taxon>
    </lineage>
</organism>
<reference evidence="1" key="1">
    <citation type="submission" date="2020-05" db="EMBL/GenBank/DDBJ databases">
        <title>Large-scale comparative analyses of tick genomes elucidate their genetic diversity and vector capacities.</title>
        <authorList>
            <person name="Jia N."/>
            <person name="Wang J."/>
            <person name="Shi W."/>
            <person name="Du L."/>
            <person name="Sun Y."/>
            <person name="Zhan W."/>
            <person name="Jiang J."/>
            <person name="Wang Q."/>
            <person name="Zhang B."/>
            <person name="Ji P."/>
            <person name="Sakyi L.B."/>
            <person name="Cui X."/>
            <person name="Yuan T."/>
            <person name="Jiang B."/>
            <person name="Yang W."/>
            <person name="Lam T.T.-Y."/>
            <person name="Chang Q."/>
            <person name="Ding S."/>
            <person name="Wang X."/>
            <person name="Zhu J."/>
            <person name="Ruan X."/>
            <person name="Zhao L."/>
            <person name="Wei J."/>
            <person name="Que T."/>
            <person name="Du C."/>
            <person name="Cheng J."/>
            <person name="Dai P."/>
            <person name="Han X."/>
            <person name="Huang E."/>
            <person name="Gao Y."/>
            <person name="Liu J."/>
            <person name="Shao H."/>
            <person name="Ye R."/>
            <person name="Li L."/>
            <person name="Wei W."/>
            <person name="Wang X."/>
            <person name="Wang C."/>
            <person name="Yang T."/>
            <person name="Huo Q."/>
            <person name="Li W."/>
            <person name="Guo W."/>
            <person name="Chen H."/>
            <person name="Zhou L."/>
            <person name="Ni X."/>
            <person name="Tian J."/>
            <person name="Zhou Y."/>
            <person name="Sheng Y."/>
            <person name="Liu T."/>
            <person name="Pan Y."/>
            <person name="Xia L."/>
            <person name="Li J."/>
            <person name="Zhao F."/>
            <person name="Cao W."/>
        </authorList>
    </citation>
    <scope>NUCLEOTIDE SEQUENCE</scope>
    <source>
        <strain evidence="1">Hyas-2018</strain>
    </source>
</reference>
<comment type="caution">
    <text evidence="1">The sequence shown here is derived from an EMBL/GenBank/DDBJ whole genome shotgun (WGS) entry which is preliminary data.</text>
</comment>
<proteinExistence type="predicted"/>
<dbReference type="Proteomes" id="UP000821845">
    <property type="component" value="Chromosome 10"/>
</dbReference>
<evidence type="ECO:0000313" key="2">
    <source>
        <dbReference type="Proteomes" id="UP000821845"/>
    </source>
</evidence>
<evidence type="ECO:0000313" key="1">
    <source>
        <dbReference type="EMBL" id="KAH6942102.1"/>
    </source>
</evidence>
<protein>
    <submittedName>
        <fullName evidence="1">Uncharacterized protein</fullName>
    </submittedName>
</protein>